<evidence type="ECO:0000256" key="2">
    <source>
        <dbReference type="ARBA" id="ARBA00022614"/>
    </source>
</evidence>
<dbReference type="Gene3D" id="3.40.50.300">
    <property type="entry name" value="P-loop containing nucleotide triphosphate hydrolases"/>
    <property type="match status" value="1"/>
</dbReference>
<protein>
    <submittedName>
        <fullName evidence="12">Uncharacterized protein</fullName>
    </submittedName>
</protein>
<dbReference type="Pfam" id="PF23559">
    <property type="entry name" value="WHD_DRP"/>
    <property type="match status" value="1"/>
</dbReference>
<dbReference type="EMBL" id="OZ075124">
    <property type="protein sequence ID" value="CAL4923627.1"/>
    <property type="molecule type" value="Genomic_DNA"/>
</dbReference>
<dbReference type="GO" id="GO:0009626">
    <property type="term" value="P:plant-type hypersensitive response"/>
    <property type="evidence" value="ECO:0007669"/>
    <property type="project" value="UniProtKB-ARBA"/>
</dbReference>
<gene>
    <name evidence="12" type="ORF">URODEC1_LOCUS22417</name>
</gene>
<reference evidence="12 13" key="2">
    <citation type="submission" date="2024-10" db="EMBL/GenBank/DDBJ databases">
        <authorList>
            <person name="Ryan C."/>
        </authorList>
    </citation>
    <scope>NUCLEOTIDE SEQUENCE [LARGE SCALE GENOMIC DNA]</scope>
</reference>
<dbReference type="Proteomes" id="UP001497457">
    <property type="component" value="Chromosome 14rd"/>
</dbReference>
<feature type="domain" description="Disease resistance R13L4/SHOC-2-like LRR" evidence="11">
    <location>
        <begin position="564"/>
        <end position="877"/>
    </location>
</feature>
<dbReference type="Gene3D" id="1.20.5.4130">
    <property type="match status" value="1"/>
</dbReference>
<evidence type="ECO:0000256" key="4">
    <source>
        <dbReference type="ARBA" id="ARBA00022741"/>
    </source>
</evidence>
<dbReference type="Pfam" id="PF00931">
    <property type="entry name" value="NB-ARC"/>
    <property type="match status" value="1"/>
</dbReference>
<keyword evidence="4" id="KW-0547">Nucleotide-binding</keyword>
<dbReference type="Pfam" id="PF23598">
    <property type="entry name" value="LRR_14"/>
    <property type="match status" value="1"/>
</dbReference>
<evidence type="ECO:0000256" key="3">
    <source>
        <dbReference type="ARBA" id="ARBA00022737"/>
    </source>
</evidence>
<feature type="domain" description="Disease resistance N-terminal" evidence="9">
    <location>
        <begin position="14"/>
        <end position="91"/>
    </location>
</feature>
<dbReference type="AlphaFoldDB" id="A0ABC8XBU3"/>
<dbReference type="InterPro" id="IPR055414">
    <property type="entry name" value="LRR_R13L4/SHOC2-like"/>
</dbReference>
<evidence type="ECO:0000256" key="1">
    <source>
        <dbReference type="ARBA" id="ARBA00008894"/>
    </source>
</evidence>
<name>A0ABC8XBU3_9POAL</name>
<evidence type="ECO:0000259" key="9">
    <source>
        <dbReference type="Pfam" id="PF18052"/>
    </source>
</evidence>
<dbReference type="GO" id="GO:0005524">
    <property type="term" value="F:ATP binding"/>
    <property type="evidence" value="ECO:0007669"/>
    <property type="project" value="UniProtKB-KW"/>
</dbReference>
<dbReference type="InterPro" id="IPR027417">
    <property type="entry name" value="P-loop_NTPase"/>
</dbReference>
<comment type="similarity">
    <text evidence="1">Belongs to the disease resistance NB-LRR family.</text>
</comment>
<dbReference type="InterPro" id="IPR058922">
    <property type="entry name" value="WHD_DRP"/>
</dbReference>
<dbReference type="InterPro" id="IPR002182">
    <property type="entry name" value="NB-ARC"/>
</dbReference>
<dbReference type="InterPro" id="IPR032675">
    <property type="entry name" value="LRR_dom_sf"/>
</dbReference>
<dbReference type="SUPFAM" id="SSF52058">
    <property type="entry name" value="L domain-like"/>
    <property type="match status" value="1"/>
</dbReference>
<dbReference type="GO" id="GO:0042742">
    <property type="term" value="P:defense response to bacterium"/>
    <property type="evidence" value="ECO:0007669"/>
    <property type="project" value="UniProtKB-ARBA"/>
</dbReference>
<dbReference type="InterPro" id="IPR036388">
    <property type="entry name" value="WH-like_DNA-bd_sf"/>
</dbReference>
<dbReference type="Gene3D" id="3.80.10.10">
    <property type="entry name" value="Ribonuclease Inhibitor"/>
    <property type="match status" value="2"/>
</dbReference>
<evidence type="ECO:0000256" key="5">
    <source>
        <dbReference type="ARBA" id="ARBA00022821"/>
    </source>
</evidence>
<feature type="domain" description="Disease resistance protein winged helix" evidence="10">
    <location>
        <begin position="442"/>
        <end position="507"/>
    </location>
</feature>
<keyword evidence="6" id="KW-0067">ATP-binding</keyword>
<dbReference type="GO" id="GO:0002758">
    <property type="term" value="P:innate immune response-activating signaling pathway"/>
    <property type="evidence" value="ECO:0007669"/>
    <property type="project" value="UniProtKB-ARBA"/>
</dbReference>
<dbReference type="Gene3D" id="1.10.8.430">
    <property type="entry name" value="Helical domain of apoptotic protease-activating factors"/>
    <property type="match status" value="1"/>
</dbReference>
<evidence type="ECO:0000259" key="10">
    <source>
        <dbReference type="Pfam" id="PF23559"/>
    </source>
</evidence>
<keyword evidence="13" id="KW-1185">Reference proteome</keyword>
<evidence type="ECO:0000256" key="6">
    <source>
        <dbReference type="ARBA" id="ARBA00022840"/>
    </source>
</evidence>
<feature type="domain" description="NB-ARC" evidence="8">
    <location>
        <begin position="184"/>
        <end position="355"/>
    </location>
</feature>
<evidence type="ECO:0000256" key="7">
    <source>
        <dbReference type="ARBA" id="ARBA00023054"/>
    </source>
</evidence>
<organism evidence="12 13">
    <name type="scientific">Urochloa decumbens</name>
    <dbReference type="NCBI Taxonomy" id="240449"/>
    <lineage>
        <taxon>Eukaryota</taxon>
        <taxon>Viridiplantae</taxon>
        <taxon>Streptophyta</taxon>
        <taxon>Embryophyta</taxon>
        <taxon>Tracheophyta</taxon>
        <taxon>Spermatophyta</taxon>
        <taxon>Magnoliopsida</taxon>
        <taxon>Liliopsida</taxon>
        <taxon>Poales</taxon>
        <taxon>Poaceae</taxon>
        <taxon>PACMAD clade</taxon>
        <taxon>Panicoideae</taxon>
        <taxon>Panicodae</taxon>
        <taxon>Paniceae</taxon>
        <taxon>Melinidinae</taxon>
        <taxon>Urochloa</taxon>
    </lineage>
</organism>
<proteinExistence type="inferred from homology"/>
<dbReference type="SUPFAM" id="SSF52047">
    <property type="entry name" value="RNI-like"/>
    <property type="match status" value="1"/>
</dbReference>
<dbReference type="Gene3D" id="1.10.10.10">
    <property type="entry name" value="Winged helix-like DNA-binding domain superfamily/Winged helix DNA-binding domain"/>
    <property type="match status" value="1"/>
</dbReference>
<dbReference type="PRINTS" id="PR00364">
    <property type="entry name" value="DISEASERSIST"/>
</dbReference>
<dbReference type="FunFam" id="1.10.10.10:FF:000322">
    <property type="entry name" value="Probable disease resistance protein At1g63360"/>
    <property type="match status" value="1"/>
</dbReference>
<evidence type="ECO:0000259" key="8">
    <source>
        <dbReference type="Pfam" id="PF00931"/>
    </source>
</evidence>
<dbReference type="Pfam" id="PF18052">
    <property type="entry name" value="Rx_N"/>
    <property type="match status" value="1"/>
</dbReference>
<keyword evidence="3" id="KW-0677">Repeat</keyword>
<dbReference type="SUPFAM" id="SSF52540">
    <property type="entry name" value="P-loop containing nucleoside triphosphate hydrolases"/>
    <property type="match status" value="1"/>
</dbReference>
<evidence type="ECO:0000313" key="13">
    <source>
        <dbReference type="Proteomes" id="UP001497457"/>
    </source>
</evidence>
<evidence type="ECO:0000259" key="11">
    <source>
        <dbReference type="Pfam" id="PF23598"/>
    </source>
</evidence>
<sequence length="1103" mass="124154">MAVVLDAFASYIASLLTVMAREELAMLLGVADDIDSLGVKLRDLKNFLSDADRRNITDRSVQVQGWVRELKNAMYDATDILDLCQLIAMERGVSAANTPGCCNPLLFCLRNPLFAHNIGSRIRVLNQRLDVIKERSIQFSFINLGSCMEHNSKLTSHPAANRETTGEPVRSDVVVGEKIKEDTRELVDMLTVKGGSNTGIMVAAIVGVGGIGKTTLAREIFNDDTIKDKFDKRIWLSINQDFDKAELLRTTITLAGGDHRGEKALTVLWPALSASLIGKKLLLVMDDVWSHKAWEDVLETPLGNAALREGSRVIITTRDERVARAMKAVQPYHHVDKLGPEDAWSLLKKQVVSNEIDEADIDMLKDVGMEIIVKCDGLPLAVKVMGGLLCQKERNRSDWEKVLNDSAWSITGMPEELNYAVYLSYEDLSPCLKQCFLHYSLLPKNVVFGYDIIVGMWISEGFVHGSALDELEESGRQYYKELIMRNLIEPDKEYIDQYHCTMHDVVRSFGQYVSGDESLAAHHDEIGIISKLNSQKFLRLCIETRGYESGNLHWSALRAQRYLRTLISFGQFNIKPGDSLIAFSSLRTLHIQSSNVAALVDSLYQLKHLRYLSIRYCDISRLPVNIGKMKFLQLISLRGCENLRRLPDSIVKLGQLRYISLTGTSINAGIPKGFGGLTNLRKLYGFPAHMHRDWCSLEELGPLSRLRDLAIKGLENVSATSFAAKARLSSKEHLTYLTLGCSSRVGDDGLVTNEGRTSKEEERRIEEVFDELCPPPCLESLDIGGYFGQRLPRWMMSSMAMVTLKFLRFLTMDDLAFCTQLPDGLCQLPSLQLLQVDHAPAIKRVGPDFQRPYHHHRQGHPSQSGVVFPRLCRLEFIGMVEWEEWDWEEQADVQAMPTLELLLLKKCKLRCVPPGLAYYARALKKLCVYEVQYLRSLESLASVVELDVFHNPNMERISYLPKLQKLTIVKCPKMKVLHELPAIQRFELEDYSMDTLPMYLQNVNPRHLQLDCSLALLTSIATGKSGTEWDKLSHIQDVSAYACGGKSPRKWFVLYAGESENFETNIVDSSSTLGGDEADVQVGTRTPSQAKKKVCRTRYGGNL</sequence>
<dbReference type="PANTHER" id="PTHR36766">
    <property type="entry name" value="PLANT BROAD-SPECTRUM MILDEW RESISTANCE PROTEIN RPW8"/>
    <property type="match status" value="1"/>
</dbReference>
<keyword evidence="7" id="KW-0175">Coiled coil</keyword>
<evidence type="ECO:0000313" key="12">
    <source>
        <dbReference type="EMBL" id="CAL4923627.1"/>
    </source>
</evidence>
<dbReference type="InterPro" id="IPR041118">
    <property type="entry name" value="Rx_N"/>
</dbReference>
<dbReference type="PANTHER" id="PTHR36766:SF36">
    <property type="entry name" value="AAA+ ATPASE DOMAIN-CONTAINING PROTEIN"/>
    <property type="match status" value="1"/>
</dbReference>
<keyword evidence="2" id="KW-0433">Leucine-rich repeat</keyword>
<dbReference type="InterPro" id="IPR042197">
    <property type="entry name" value="Apaf_helical"/>
</dbReference>
<keyword evidence="5" id="KW-0611">Plant defense</keyword>
<reference evidence="13" key="1">
    <citation type="submission" date="2024-06" db="EMBL/GenBank/DDBJ databases">
        <authorList>
            <person name="Ryan C."/>
        </authorList>
    </citation>
    <scope>NUCLEOTIDE SEQUENCE [LARGE SCALE GENOMIC DNA]</scope>
</reference>
<accession>A0ABC8XBU3</accession>